<feature type="compositionally biased region" description="Low complexity" evidence="1">
    <location>
        <begin position="201"/>
        <end position="215"/>
    </location>
</feature>
<dbReference type="Pfam" id="PF07714">
    <property type="entry name" value="PK_Tyr_Ser-Thr"/>
    <property type="match status" value="1"/>
</dbReference>
<dbReference type="GO" id="GO:0005524">
    <property type="term" value="F:ATP binding"/>
    <property type="evidence" value="ECO:0007669"/>
    <property type="project" value="InterPro"/>
</dbReference>
<keyword evidence="3" id="KW-0808">Transferase</keyword>
<dbReference type="InterPro" id="IPR008271">
    <property type="entry name" value="Ser/Thr_kinase_AS"/>
</dbReference>
<sequence length="673" mass="73651">MPSSGGFNGPRRPWVPSIAEVFSSSMYCAGAHERAASMVSDSNIQSTTRMGHPNLTSSVPTSSRNDAPIADQTVLAVTCDKLTYTNVTINRDTADAQTIRQTIASKITSNPSFKFDIYRIASSNAPLGYPLDDDQLLLTCLQERQGVPHFFADLSMIPPHLVVHSNSHRVSHSRVLSSPASLSTIVPATLLMPEPCVQGASDTSSVTRSGSSLPSDSATRHDPIPSRSTHHCQDLITDPCGNIAIPEPAQMSPITQPFEGQTRGYSVPYWDESPPIIASPGSDHAVSSLLRYRTPQPEQTHMVHGALYSEPGRMSEAEVIRQNSGYSEGANSRMDAGSYQSQAFMEGPSLHGGCNRTISRRMTVDEVLHELHSHGCKSMSPYVNRSMSGDNPVACGGFGDIYRGVLNNGAEVSLKCVRLEVNLDDGGQRKIKDAAHELYIWSKCKHPNILELMGVTQHRGHLAMVSPWMENGDLTRFLAQHPYIDRYNLCAQIADGVAYLHQENVVHGDIKGVNTFVNFVWSIFTLFAYQANILVSKDLTPKITDFGTASRIDCTLKFTETSRSQTVSVRWTAPEVMAETIDKSTPEADVFSLGMTILEVFTGNVPFPGVSTPAVILKLVKGGHPARPEEHIPTGDDRADLLWSLLSDCWAFKPQDRPTADDVKYRMRIIGSI</sequence>
<gene>
    <name evidence="3" type="ORF">RHS03_02559</name>
</gene>
<evidence type="ECO:0000313" key="4">
    <source>
        <dbReference type="Proteomes" id="UP000602905"/>
    </source>
</evidence>
<proteinExistence type="predicted"/>
<dbReference type="AlphaFoldDB" id="A0A8H7HWJ5"/>
<dbReference type="EMBL" id="JACYCD010000047">
    <property type="protein sequence ID" value="KAF8710944.1"/>
    <property type="molecule type" value="Genomic_DNA"/>
</dbReference>
<reference evidence="3" key="1">
    <citation type="submission" date="2020-09" db="EMBL/GenBank/DDBJ databases">
        <title>Comparative genome analyses of four rice-infecting Rhizoctonia solani isolates reveal extensive enrichment of homogalacturonan modification genes.</title>
        <authorList>
            <person name="Lee D.-Y."/>
            <person name="Jeon J."/>
            <person name="Kim K.-T."/>
            <person name="Cheong K."/>
            <person name="Song H."/>
            <person name="Choi G."/>
            <person name="Ko J."/>
            <person name="Opiyo S.O."/>
            <person name="Zuo S."/>
            <person name="Madhav S."/>
            <person name="Lee Y.-H."/>
            <person name="Wang G.-L."/>
        </authorList>
    </citation>
    <scope>NUCLEOTIDE SEQUENCE</scope>
    <source>
        <strain evidence="3">AG1-IA WGL</strain>
    </source>
</reference>
<dbReference type="PROSITE" id="PS50011">
    <property type="entry name" value="PROTEIN_KINASE_DOM"/>
    <property type="match status" value="1"/>
</dbReference>
<name>A0A8H7HWJ5_9AGAM</name>
<feature type="non-terminal residue" evidence="3">
    <location>
        <position position="1"/>
    </location>
</feature>
<protein>
    <submittedName>
        <fullName evidence="3">Protein tyrosine kinase</fullName>
    </submittedName>
</protein>
<dbReference type="InterPro" id="IPR051681">
    <property type="entry name" value="Ser/Thr_Kinases-Pseudokinases"/>
</dbReference>
<dbReference type="SUPFAM" id="SSF56112">
    <property type="entry name" value="Protein kinase-like (PK-like)"/>
    <property type="match status" value="1"/>
</dbReference>
<dbReference type="Proteomes" id="UP000602905">
    <property type="component" value="Unassembled WGS sequence"/>
</dbReference>
<organism evidence="3 4">
    <name type="scientific">Rhizoctonia solani</name>
    <dbReference type="NCBI Taxonomy" id="456999"/>
    <lineage>
        <taxon>Eukaryota</taxon>
        <taxon>Fungi</taxon>
        <taxon>Dikarya</taxon>
        <taxon>Basidiomycota</taxon>
        <taxon>Agaricomycotina</taxon>
        <taxon>Agaricomycetes</taxon>
        <taxon>Cantharellales</taxon>
        <taxon>Ceratobasidiaceae</taxon>
        <taxon>Rhizoctonia</taxon>
    </lineage>
</organism>
<dbReference type="PROSITE" id="PS00108">
    <property type="entry name" value="PROTEIN_KINASE_ST"/>
    <property type="match status" value="1"/>
</dbReference>
<feature type="compositionally biased region" description="Polar residues" evidence="1">
    <location>
        <begin position="47"/>
        <end position="65"/>
    </location>
</feature>
<dbReference type="InterPro" id="IPR001245">
    <property type="entry name" value="Ser-Thr/Tyr_kinase_cat_dom"/>
</dbReference>
<dbReference type="OrthoDB" id="346907at2759"/>
<feature type="domain" description="Protein kinase" evidence="2">
    <location>
        <begin position="387"/>
        <end position="670"/>
    </location>
</feature>
<comment type="caution">
    <text evidence="3">The sequence shown here is derived from an EMBL/GenBank/DDBJ whole genome shotgun (WGS) entry which is preliminary data.</text>
</comment>
<evidence type="ECO:0000313" key="3">
    <source>
        <dbReference type="EMBL" id="KAF8710944.1"/>
    </source>
</evidence>
<dbReference type="InterPro" id="IPR011009">
    <property type="entry name" value="Kinase-like_dom_sf"/>
</dbReference>
<dbReference type="GO" id="GO:0004674">
    <property type="term" value="F:protein serine/threonine kinase activity"/>
    <property type="evidence" value="ECO:0007669"/>
    <property type="project" value="TreeGrafter"/>
</dbReference>
<feature type="region of interest" description="Disordered" evidence="1">
    <location>
        <begin position="47"/>
        <end position="66"/>
    </location>
</feature>
<feature type="region of interest" description="Disordered" evidence="1">
    <location>
        <begin position="197"/>
        <end position="229"/>
    </location>
</feature>
<dbReference type="PANTHER" id="PTHR44329">
    <property type="entry name" value="SERINE/THREONINE-PROTEIN KINASE TNNI3K-RELATED"/>
    <property type="match status" value="1"/>
</dbReference>
<evidence type="ECO:0000256" key="1">
    <source>
        <dbReference type="SAM" id="MobiDB-lite"/>
    </source>
</evidence>
<dbReference type="Gene3D" id="1.10.510.10">
    <property type="entry name" value="Transferase(Phosphotransferase) domain 1"/>
    <property type="match status" value="1"/>
</dbReference>
<accession>A0A8H7HWJ5</accession>
<dbReference type="SMART" id="SM00220">
    <property type="entry name" value="S_TKc"/>
    <property type="match status" value="1"/>
</dbReference>
<dbReference type="InterPro" id="IPR000719">
    <property type="entry name" value="Prot_kinase_dom"/>
</dbReference>
<keyword evidence="3" id="KW-0418">Kinase</keyword>
<dbReference type="PANTHER" id="PTHR44329:SF214">
    <property type="entry name" value="PROTEIN KINASE DOMAIN-CONTAINING PROTEIN"/>
    <property type="match status" value="1"/>
</dbReference>
<evidence type="ECO:0000259" key="2">
    <source>
        <dbReference type="PROSITE" id="PS50011"/>
    </source>
</evidence>